<name>A0A561VTU1_9ACTN</name>
<organism evidence="2 3">
    <name type="scientific">Micromonospora taraxaci</name>
    <dbReference type="NCBI Taxonomy" id="1316803"/>
    <lineage>
        <taxon>Bacteria</taxon>
        <taxon>Bacillati</taxon>
        <taxon>Actinomycetota</taxon>
        <taxon>Actinomycetes</taxon>
        <taxon>Micromonosporales</taxon>
        <taxon>Micromonosporaceae</taxon>
        <taxon>Micromonospora</taxon>
    </lineage>
</organism>
<dbReference type="Gene3D" id="1.10.510.10">
    <property type="entry name" value="Transferase(Phosphotransferase) domain 1"/>
    <property type="match status" value="1"/>
</dbReference>
<reference evidence="2 3" key="1">
    <citation type="submission" date="2019-06" db="EMBL/GenBank/DDBJ databases">
        <title>Sequencing the genomes of 1000 actinobacteria strains.</title>
        <authorList>
            <person name="Klenk H.-P."/>
        </authorList>
    </citation>
    <scope>NUCLEOTIDE SEQUENCE [LARGE SCALE GENOMIC DNA]</scope>
    <source>
        <strain evidence="2 3">DSM 45885</strain>
    </source>
</reference>
<dbReference type="AlphaFoldDB" id="A0A561VTU1"/>
<keyword evidence="1 2" id="KW-0418">Kinase</keyword>
<gene>
    <name evidence="2" type="ORF">FHU34_11340</name>
</gene>
<evidence type="ECO:0000313" key="2">
    <source>
        <dbReference type="EMBL" id="TWG15036.1"/>
    </source>
</evidence>
<evidence type="ECO:0000313" key="3">
    <source>
        <dbReference type="Proteomes" id="UP000317685"/>
    </source>
</evidence>
<dbReference type="Proteomes" id="UP000317685">
    <property type="component" value="Unassembled WGS sequence"/>
</dbReference>
<protein>
    <submittedName>
        <fullName evidence="2">Fructosamine-3-kinase</fullName>
    </submittedName>
</protein>
<comment type="caution">
    <text evidence="2">The sequence shown here is derived from an EMBL/GenBank/DDBJ whole genome shotgun (WGS) entry which is preliminary data.</text>
</comment>
<dbReference type="Gene3D" id="3.30.200.20">
    <property type="entry name" value="Phosphorylase Kinase, domain 1"/>
    <property type="match status" value="1"/>
</dbReference>
<sequence length="321" mass="34810">MSLGRGRSVVGSGYRALMDLAYLRAHPAHLPTFRTHQRIRETPVAGGNICAAARLTLDDGHSVFAKSWPEKADRTAPEGFFAAEAAGLRWLREAGAVAVPEVIVALPSLLALDWVEPGEPTPEAAERFGRELADLHRAGSASFGAPWPGFIGSLPQDNTPTDGPWSTWFAERRLLPYLRRSVDGGALTSADVALVERVIDRVGEFGGDEPPARVHGDLWPGNVLWGADDRVWLVDPAAHGGHRETDLAQLALFGGIPHLDRALAAYQEAWPLPDNWQARLPVHQLHLLLVHTALFGGSYRDAVVQTARAALGRAERATVDR</sequence>
<dbReference type="EMBL" id="VIWZ01000001">
    <property type="protein sequence ID" value="TWG15036.1"/>
    <property type="molecule type" value="Genomic_DNA"/>
</dbReference>
<comment type="similarity">
    <text evidence="1">Belongs to the fructosamine kinase family.</text>
</comment>
<dbReference type="PANTHER" id="PTHR12149:SF8">
    <property type="entry name" value="PROTEIN-RIBULOSAMINE 3-KINASE"/>
    <property type="match status" value="1"/>
</dbReference>
<evidence type="ECO:0000256" key="1">
    <source>
        <dbReference type="PIRNR" id="PIRNR006221"/>
    </source>
</evidence>
<dbReference type="PANTHER" id="PTHR12149">
    <property type="entry name" value="FRUCTOSAMINE 3 KINASE-RELATED PROTEIN"/>
    <property type="match status" value="1"/>
</dbReference>
<keyword evidence="3" id="KW-1185">Reference proteome</keyword>
<dbReference type="SUPFAM" id="SSF56112">
    <property type="entry name" value="Protein kinase-like (PK-like)"/>
    <property type="match status" value="1"/>
</dbReference>
<accession>A0A561VTU1</accession>
<dbReference type="Pfam" id="PF03881">
    <property type="entry name" value="Fructosamin_kin"/>
    <property type="match status" value="1"/>
</dbReference>
<proteinExistence type="inferred from homology"/>
<dbReference type="Gene3D" id="1.20.1270.240">
    <property type="match status" value="1"/>
</dbReference>
<dbReference type="InterPro" id="IPR011009">
    <property type="entry name" value="Kinase-like_dom_sf"/>
</dbReference>
<dbReference type="PIRSF" id="PIRSF006221">
    <property type="entry name" value="Ketosamine-3-kinase"/>
    <property type="match status" value="1"/>
</dbReference>
<dbReference type="InterPro" id="IPR016477">
    <property type="entry name" value="Fructo-/Ketosamine-3-kinase"/>
</dbReference>
<keyword evidence="1" id="KW-0808">Transferase</keyword>
<dbReference type="GO" id="GO:0016301">
    <property type="term" value="F:kinase activity"/>
    <property type="evidence" value="ECO:0007669"/>
    <property type="project" value="UniProtKB-UniRule"/>
</dbReference>